<feature type="coiled-coil region" evidence="1">
    <location>
        <begin position="123"/>
        <end position="150"/>
    </location>
</feature>
<name>A0A0F9J7J7_9ZZZZ</name>
<comment type="caution">
    <text evidence="3">The sequence shown here is derived from an EMBL/GenBank/DDBJ whole genome shotgun (WGS) entry which is preliminary data.</text>
</comment>
<feature type="transmembrane region" description="Helical" evidence="2">
    <location>
        <begin position="46"/>
        <end position="67"/>
    </location>
</feature>
<sequence length="152" mass="17142">MPVNGEENTPLPERIAASGQDLARAASEGDDELLIDLKKFAKKHNWSTVIIAIIAALTAGFGSYKAYQAKTNSNEKAIIQHDNKPMHDDAARKFEIIKVQVVKVESELRGVQVGQATIQEGINELKKEKVDELKKERDFLKRELVRERRKHP</sequence>
<protein>
    <submittedName>
        <fullName evidence="3">Uncharacterized protein</fullName>
    </submittedName>
</protein>
<keyword evidence="1" id="KW-0175">Coiled coil</keyword>
<dbReference type="EMBL" id="LAZR01017095">
    <property type="protein sequence ID" value="KKM01816.1"/>
    <property type="molecule type" value="Genomic_DNA"/>
</dbReference>
<gene>
    <name evidence="3" type="ORF">LCGC14_1790670</name>
</gene>
<evidence type="ECO:0000256" key="1">
    <source>
        <dbReference type="SAM" id="Coils"/>
    </source>
</evidence>
<keyword evidence="2" id="KW-1133">Transmembrane helix</keyword>
<dbReference type="AlphaFoldDB" id="A0A0F9J7J7"/>
<keyword evidence="2" id="KW-0812">Transmembrane</keyword>
<evidence type="ECO:0000313" key="3">
    <source>
        <dbReference type="EMBL" id="KKM01816.1"/>
    </source>
</evidence>
<accession>A0A0F9J7J7</accession>
<organism evidence="3">
    <name type="scientific">marine sediment metagenome</name>
    <dbReference type="NCBI Taxonomy" id="412755"/>
    <lineage>
        <taxon>unclassified sequences</taxon>
        <taxon>metagenomes</taxon>
        <taxon>ecological metagenomes</taxon>
    </lineage>
</organism>
<evidence type="ECO:0000256" key="2">
    <source>
        <dbReference type="SAM" id="Phobius"/>
    </source>
</evidence>
<proteinExistence type="predicted"/>
<reference evidence="3" key="1">
    <citation type="journal article" date="2015" name="Nature">
        <title>Complex archaea that bridge the gap between prokaryotes and eukaryotes.</title>
        <authorList>
            <person name="Spang A."/>
            <person name="Saw J.H."/>
            <person name="Jorgensen S.L."/>
            <person name="Zaremba-Niedzwiedzka K."/>
            <person name="Martijn J."/>
            <person name="Lind A.E."/>
            <person name="van Eijk R."/>
            <person name="Schleper C."/>
            <person name="Guy L."/>
            <person name="Ettema T.J."/>
        </authorList>
    </citation>
    <scope>NUCLEOTIDE SEQUENCE</scope>
</reference>
<keyword evidence="2" id="KW-0472">Membrane</keyword>